<dbReference type="Proteomes" id="UP000324209">
    <property type="component" value="Chromosome"/>
</dbReference>
<keyword evidence="3" id="KW-1185">Reference proteome</keyword>
<protein>
    <submittedName>
        <fullName evidence="2">DUF115 domain-containing protein</fullName>
    </submittedName>
</protein>
<evidence type="ECO:0000313" key="2">
    <source>
        <dbReference type="EMBL" id="QEN07405.1"/>
    </source>
</evidence>
<sequence>MKNDFLDKNLLCLSQTSPEAAHLISRSNDSPHVHFITARDGSLVPVLSNSGSDKPLHSRFNPIKEGRRFSSSQNTAGTILAYGLGGAYHLLPLLENQNLVSLLIIDTEPEIIRAILREMDLSSLFLDKRVSIWISRNAEDFKPFLLSRYIPVLSGDLQSISLRPRVDNTSDFFHRVADVVKESISTITDDYTVQTHFGKKWFVNTLTNLKASEETTLTLNPVKKVQITAAGPSLEKQIDHLLQYRNESTLIATDTSLPVLLSHGIKPDMVISIDCQHISYHHFMQGYPEDIPLILDLASPPFLTRIAKKYFFFTSDHPFSNYVSRNFRSFPRIDTSGGNVTHAALSLAESLGAKQISLFGTDFSYPYGKPYSRGSYIFPYFQKQSSRMDGIESQFLSFVLHNQSLDREKFPGGFRYISKPMIHYKTCLENKANSMNAFIENIRGDGVHLDFIQNQKGTSGDFRMMSAGIPFQSRSDFLHSFAREIHDFPVIDTSLIEFLSSLTHNQKGTLMSILPAAAHFRKNCSTGEEALNLARKWTLELLKRKVFYE</sequence>
<dbReference type="EMBL" id="CP036150">
    <property type="protein sequence ID" value="QEN07405.1"/>
    <property type="molecule type" value="Genomic_DNA"/>
</dbReference>
<feature type="domain" description="6-hydroxymethylpterin diphosphokinase MptE-like" evidence="1">
    <location>
        <begin position="207"/>
        <end position="366"/>
    </location>
</feature>
<dbReference type="InterPro" id="IPR002826">
    <property type="entry name" value="MptE-like"/>
</dbReference>
<dbReference type="RefSeq" id="WP_149485485.1">
    <property type="nucleotide sequence ID" value="NZ_CP036150.1"/>
</dbReference>
<gene>
    <name evidence="2" type="ORF">EXM22_05145</name>
</gene>
<organism evidence="2 3">
    <name type="scientific">Oceanispirochaeta crateris</name>
    <dbReference type="NCBI Taxonomy" id="2518645"/>
    <lineage>
        <taxon>Bacteria</taxon>
        <taxon>Pseudomonadati</taxon>
        <taxon>Spirochaetota</taxon>
        <taxon>Spirochaetia</taxon>
        <taxon>Spirochaetales</taxon>
        <taxon>Spirochaetaceae</taxon>
        <taxon>Oceanispirochaeta</taxon>
    </lineage>
</organism>
<dbReference type="PANTHER" id="PTHR41786:SF1">
    <property type="entry name" value="6-HYDROXYMETHYLPTERIN DIPHOSPHOKINASE MPTE-LIKE DOMAIN-CONTAINING PROTEIN"/>
    <property type="match status" value="1"/>
</dbReference>
<dbReference type="Pfam" id="PF01973">
    <property type="entry name" value="MptE-like"/>
    <property type="match status" value="1"/>
</dbReference>
<name>A0A5C1QH14_9SPIO</name>
<dbReference type="PANTHER" id="PTHR41786">
    <property type="entry name" value="MOTILITY ACCESSORY FACTOR MAF"/>
    <property type="match status" value="1"/>
</dbReference>
<accession>A0A5C1QH14</accession>
<dbReference type="OrthoDB" id="354701at2"/>
<proteinExistence type="predicted"/>
<dbReference type="KEGG" id="ock:EXM22_05145"/>
<dbReference type="AlphaFoldDB" id="A0A5C1QH14"/>
<reference evidence="2 3" key="1">
    <citation type="submission" date="2019-02" db="EMBL/GenBank/DDBJ databases">
        <title>Complete Genome Sequence and Methylome Analysis of free living Spirochaetas.</title>
        <authorList>
            <person name="Fomenkov A."/>
            <person name="Dubinina G."/>
            <person name="Leshcheva N."/>
            <person name="Mikheeva N."/>
            <person name="Grabovich M."/>
            <person name="Vincze T."/>
            <person name="Roberts R.J."/>
        </authorList>
    </citation>
    <scope>NUCLEOTIDE SEQUENCE [LARGE SCALE GENOMIC DNA]</scope>
    <source>
        <strain evidence="2 3">K2</strain>
    </source>
</reference>
<evidence type="ECO:0000313" key="3">
    <source>
        <dbReference type="Proteomes" id="UP000324209"/>
    </source>
</evidence>
<evidence type="ECO:0000259" key="1">
    <source>
        <dbReference type="Pfam" id="PF01973"/>
    </source>
</evidence>